<dbReference type="InterPro" id="IPR053728">
    <property type="entry name" value="Alginate_Permeability_Chnl"/>
</dbReference>
<evidence type="ECO:0000259" key="1">
    <source>
        <dbReference type="Pfam" id="PF13372"/>
    </source>
</evidence>
<dbReference type="InterPro" id="IPR025388">
    <property type="entry name" value="Alginate_export_dom"/>
</dbReference>
<protein>
    <submittedName>
        <fullName evidence="2">Alginate export</fullName>
    </submittedName>
</protein>
<dbReference type="RefSeq" id="WP_084092159.1">
    <property type="nucleotide sequence ID" value="NZ_FQZT01000012.1"/>
</dbReference>
<evidence type="ECO:0000313" key="3">
    <source>
        <dbReference type="Proteomes" id="UP000184171"/>
    </source>
</evidence>
<organism evidence="2 3">
    <name type="scientific">Malonomonas rubra DSM 5091</name>
    <dbReference type="NCBI Taxonomy" id="1122189"/>
    <lineage>
        <taxon>Bacteria</taxon>
        <taxon>Pseudomonadati</taxon>
        <taxon>Thermodesulfobacteriota</taxon>
        <taxon>Desulfuromonadia</taxon>
        <taxon>Desulfuromonadales</taxon>
        <taxon>Geopsychrobacteraceae</taxon>
        <taxon>Malonomonas</taxon>
    </lineage>
</organism>
<dbReference type="AlphaFoldDB" id="A0A1M6L3J3"/>
<dbReference type="Pfam" id="PF13372">
    <property type="entry name" value="Alginate_exp"/>
    <property type="match status" value="1"/>
</dbReference>
<sequence>MIKIVLAQGLRYAKQILPVLFLMLALAGLQSGRICLASAIDAKQGIEIPAEQAEGLPIGLVYIHLEKSTGASDQDAELTEQVASTFSVSKGEPFRQLVAGFALKKVRQLAAVQSAELRLYSSVPAGQLVVAILVSPQEETATVPQPPKGMVATGTVHDFPTIYEDDRSKFVFILNGGVGIFSDSDPWFGGYGQAFNGRNPTAEDPSGEGTTTWLEGYIEPGIGGISQLFDSPLYAYGAVSYLLSGSNGQDIYNSGTRGYGDFEKLYAGLLWDLPGKNSLLDASFGKQTYQVRDGFLLSKIPLSTSIGERAALYLGPRLTSEYTALLRAKVSSFGLDAFLIEPSEIDKIASDTQLAGVNLQYNLANTNIAFSYFYIPESKSSYVAPGSLRLPREGLRTFNPSLSIKKLLGRDGAWLKAEYAYQNHEGFDMSAQAGYAWIGYQAGQLPWKPQLSYRWSLFSGDDPNTRKFERFDPLFSGGLGNFLPGIVFSKVYKNANLVTNRATFSVKPTDQLELILDYLHHRADDRNNLGGIGPLQTLASKDVGQEVTLTAYNYIGRHLFLQGIASVGIPGEAINQALGGDAENWYTLQAALYFFF</sequence>
<proteinExistence type="predicted"/>
<dbReference type="STRING" id="1122189.SAMN02745165_02856"/>
<dbReference type="OrthoDB" id="311329at2"/>
<gene>
    <name evidence="2" type="ORF">SAMN02745165_02856</name>
</gene>
<reference evidence="2 3" key="1">
    <citation type="submission" date="2016-11" db="EMBL/GenBank/DDBJ databases">
        <authorList>
            <person name="Jaros S."/>
            <person name="Januszkiewicz K."/>
            <person name="Wedrychowicz H."/>
        </authorList>
    </citation>
    <scope>NUCLEOTIDE SEQUENCE [LARGE SCALE GENOMIC DNA]</scope>
    <source>
        <strain evidence="2 3">DSM 5091</strain>
    </source>
</reference>
<feature type="domain" description="Alginate export" evidence="1">
    <location>
        <begin position="323"/>
        <end position="580"/>
    </location>
</feature>
<accession>A0A1M6L3J3</accession>
<dbReference type="EMBL" id="FQZT01000012">
    <property type="protein sequence ID" value="SHJ65788.1"/>
    <property type="molecule type" value="Genomic_DNA"/>
</dbReference>
<name>A0A1M6L3J3_MALRU</name>
<evidence type="ECO:0000313" key="2">
    <source>
        <dbReference type="EMBL" id="SHJ65788.1"/>
    </source>
</evidence>
<dbReference type="Gene3D" id="2.40.160.100">
    <property type="match status" value="1"/>
</dbReference>
<dbReference type="Proteomes" id="UP000184171">
    <property type="component" value="Unassembled WGS sequence"/>
</dbReference>
<keyword evidence="3" id="KW-1185">Reference proteome</keyword>